<organism evidence="12 13">
    <name type="scientific">Hadarchaeum yellowstonense</name>
    <dbReference type="NCBI Taxonomy" id="1776334"/>
    <lineage>
        <taxon>Archaea</taxon>
        <taxon>Methanobacteriati</taxon>
        <taxon>Candidatus Hadarchaeota</taxon>
        <taxon>Candidatus Hadarchaeia</taxon>
        <taxon>Candidatus Hadarchaeales</taxon>
        <taxon>Candidatus Hadarchaeaceae</taxon>
        <taxon>Candidatus Hadarchaeum</taxon>
    </lineage>
</organism>
<dbReference type="SMART" id="SM00852">
    <property type="entry name" value="MoCF_biosynth"/>
    <property type="match status" value="1"/>
</dbReference>
<dbReference type="FunFam" id="3.40.980.10:FF:000004">
    <property type="entry name" value="Molybdopterin molybdenumtransferase"/>
    <property type="match status" value="1"/>
</dbReference>
<dbReference type="Pfam" id="PF03454">
    <property type="entry name" value="MoeA_C"/>
    <property type="match status" value="1"/>
</dbReference>
<dbReference type="CDD" id="cd00887">
    <property type="entry name" value="MoeA"/>
    <property type="match status" value="1"/>
</dbReference>
<evidence type="ECO:0000313" key="13">
    <source>
        <dbReference type="Proteomes" id="UP000074294"/>
    </source>
</evidence>
<evidence type="ECO:0000256" key="9">
    <source>
        <dbReference type="ARBA" id="ARBA00023150"/>
    </source>
</evidence>
<dbReference type="Pfam" id="PF00994">
    <property type="entry name" value="MoCF_biosynth"/>
    <property type="match status" value="1"/>
</dbReference>
<dbReference type="Pfam" id="PF03453">
    <property type="entry name" value="MoeA_N"/>
    <property type="match status" value="1"/>
</dbReference>
<sequence length="410" mass="43854">MSVRMRGFSQYTRLSKALEIIFSKVQPLGSEEVSLESGLGRVLAEDIVSEINIPPFDRSAVDGYAVRAKDTFGASPQNPVELRLVGSVEIGIPPKVFLRKGEAAKIMTGAMMPRGADASVMVENTKLEGDKLKVFASVTPGKNVSAMGEDIRAGEVALRRGQFLRPQEIGLLAAMGKLRIRVFRKPVVGILATGSELVRPGEKLEPAKVINANSHSLAACVQRWGGVSRILGIAPDDPEIIKKILKKTRHVDMLLVSGGSSVGEKDLVPDAIADMGELLFHGVAVRPGSPTGFGVVQGKPVFALSGFPVAALVAFDLLVRPALLVMQGLAPDHGRCCLRAKLARKISSALGRLEVVRVRLKREGEAVLAEPIAITGSSAFSSMTRADGFVIVPEDVERLEKGQEVEVVLY</sequence>
<keyword evidence="5" id="KW-0500">Molybdenum</keyword>
<dbReference type="PANTHER" id="PTHR10192">
    <property type="entry name" value="MOLYBDOPTERIN BIOSYNTHESIS PROTEIN"/>
    <property type="match status" value="1"/>
</dbReference>
<protein>
    <recommendedName>
        <fullName evidence="4">molybdopterin molybdotransferase</fullName>
        <ecNumber evidence="4">2.10.1.1</ecNumber>
    </recommendedName>
</protein>
<dbReference type="Proteomes" id="UP000074294">
    <property type="component" value="Unassembled WGS sequence"/>
</dbReference>
<dbReference type="Gene3D" id="3.90.105.10">
    <property type="entry name" value="Molybdopterin biosynthesis moea protein, domain 2"/>
    <property type="match status" value="1"/>
</dbReference>
<dbReference type="PANTHER" id="PTHR10192:SF19">
    <property type="entry name" value="MOLYBDOPTERIN BIOSYNTHESIS PROTEIN MJ0666-RELATED"/>
    <property type="match status" value="1"/>
</dbReference>
<keyword evidence="6" id="KW-0808">Transferase</keyword>
<dbReference type="GO" id="GO:0061599">
    <property type="term" value="F:molybdopterin molybdotransferase activity"/>
    <property type="evidence" value="ECO:0007669"/>
    <property type="project" value="UniProtKB-EC"/>
</dbReference>
<dbReference type="AlphaFoldDB" id="A0A147K112"/>
<dbReference type="InterPro" id="IPR036688">
    <property type="entry name" value="MoeA_C_domain_IV_sf"/>
</dbReference>
<dbReference type="InterPro" id="IPR036135">
    <property type="entry name" value="MoeA_linker/N_sf"/>
</dbReference>
<dbReference type="NCBIfam" id="TIGR00177">
    <property type="entry name" value="molyb_syn"/>
    <property type="match status" value="1"/>
</dbReference>
<evidence type="ECO:0000256" key="10">
    <source>
        <dbReference type="ARBA" id="ARBA00047317"/>
    </source>
</evidence>
<dbReference type="FunFam" id="2.40.340.10:FF:000005">
    <property type="entry name" value="Molybdopterin molybdenumtransferase MoeA"/>
    <property type="match status" value="1"/>
</dbReference>
<keyword evidence="7" id="KW-0479">Metal-binding</keyword>
<gene>
    <name evidence="12" type="ORF">APZ16_02855</name>
</gene>
<evidence type="ECO:0000256" key="6">
    <source>
        <dbReference type="ARBA" id="ARBA00022679"/>
    </source>
</evidence>
<evidence type="ECO:0000256" key="3">
    <source>
        <dbReference type="ARBA" id="ARBA00010763"/>
    </source>
</evidence>
<dbReference type="EC" id="2.10.1.1" evidence="4"/>
<reference evidence="12 13" key="1">
    <citation type="journal article" date="2016" name="Nat. Microbiol.">
        <title>Genomic inference of the metabolism of cosmopolitan subsurface Archaea, Hadesarchaea.</title>
        <authorList>
            <person name="Baker B.J."/>
            <person name="Saw J.H."/>
            <person name="Lind A.E."/>
            <person name="Lazar C.S."/>
            <person name="Hinrichs K.-U."/>
            <person name="Teske A.P."/>
            <person name="Ettema T.J."/>
        </authorList>
    </citation>
    <scope>NUCLEOTIDE SEQUENCE [LARGE SCALE GENOMIC DNA]</scope>
</reference>
<comment type="catalytic activity">
    <reaction evidence="10">
        <text>adenylyl-molybdopterin + molybdate = Mo-molybdopterin + AMP + H(+)</text>
        <dbReference type="Rhea" id="RHEA:35047"/>
        <dbReference type="ChEBI" id="CHEBI:15378"/>
        <dbReference type="ChEBI" id="CHEBI:36264"/>
        <dbReference type="ChEBI" id="CHEBI:62727"/>
        <dbReference type="ChEBI" id="CHEBI:71302"/>
        <dbReference type="ChEBI" id="CHEBI:456215"/>
        <dbReference type="EC" id="2.10.1.1"/>
    </reaction>
</comment>
<comment type="pathway">
    <text evidence="2">Cofactor biosynthesis; molybdopterin biosynthesis.</text>
</comment>
<dbReference type="InterPro" id="IPR038987">
    <property type="entry name" value="MoeA-like"/>
</dbReference>
<dbReference type="GO" id="GO:0006777">
    <property type="term" value="P:Mo-molybdopterin cofactor biosynthetic process"/>
    <property type="evidence" value="ECO:0007669"/>
    <property type="project" value="UniProtKB-KW"/>
</dbReference>
<evidence type="ECO:0000313" key="12">
    <source>
        <dbReference type="EMBL" id="KUO42438.1"/>
    </source>
</evidence>
<evidence type="ECO:0000259" key="11">
    <source>
        <dbReference type="SMART" id="SM00852"/>
    </source>
</evidence>
<dbReference type="EMBL" id="LQMQ01000007">
    <property type="protein sequence ID" value="KUO42438.1"/>
    <property type="molecule type" value="Genomic_DNA"/>
</dbReference>
<dbReference type="NCBIfam" id="NF045515">
    <property type="entry name" value="Glp_gephyrin"/>
    <property type="match status" value="1"/>
</dbReference>
<proteinExistence type="inferred from homology"/>
<dbReference type="Gene3D" id="3.40.980.10">
    <property type="entry name" value="MoaB/Mog-like domain"/>
    <property type="match status" value="1"/>
</dbReference>
<dbReference type="SUPFAM" id="SSF63867">
    <property type="entry name" value="MoeA C-terminal domain-like"/>
    <property type="match status" value="1"/>
</dbReference>
<feature type="domain" description="MoaB/Mog" evidence="11">
    <location>
        <begin position="189"/>
        <end position="325"/>
    </location>
</feature>
<keyword evidence="9" id="KW-0501">Molybdenum cofactor biosynthesis</keyword>
<evidence type="ECO:0000256" key="2">
    <source>
        <dbReference type="ARBA" id="ARBA00005046"/>
    </source>
</evidence>
<dbReference type="InterPro" id="IPR001453">
    <property type="entry name" value="MoaB/Mog_dom"/>
</dbReference>
<dbReference type="STRING" id="1776334.APZ16_02855"/>
<comment type="similarity">
    <text evidence="3">Belongs to the MoeA family.</text>
</comment>
<dbReference type="InterPro" id="IPR036425">
    <property type="entry name" value="MoaB/Mog-like_dom_sf"/>
</dbReference>
<dbReference type="Gene3D" id="2.170.190.11">
    <property type="entry name" value="Molybdopterin biosynthesis moea protein, domain 3"/>
    <property type="match status" value="1"/>
</dbReference>
<comment type="cofactor">
    <cofactor evidence="1">
        <name>Mg(2+)</name>
        <dbReference type="ChEBI" id="CHEBI:18420"/>
    </cofactor>
</comment>
<dbReference type="Gene3D" id="2.40.340.10">
    <property type="entry name" value="MoeA, C-terminal, domain IV"/>
    <property type="match status" value="1"/>
</dbReference>
<name>A0A147K112_HADYE</name>
<dbReference type="UniPathway" id="UPA00344"/>
<evidence type="ECO:0000256" key="8">
    <source>
        <dbReference type="ARBA" id="ARBA00022842"/>
    </source>
</evidence>
<evidence type="ECO:0000256" key="4">
    <source>
        <dbReference type="ARBA" id="ARBA00013269"/>
    </source>
</evidence>
<evidence type="ECO:0000256" key="1">
    <source>
        <dbReference type="ARBA" id="ARBA00001946"/>
    </source>
</evidence>
<evidence type="ECO:0000256" key="7">
    <source>
        <dbReference type="ARBA" id="ARBA00022723"/>
    </source>
</evidence>
<accession>A0A147K112</accession>
<dbReference type="InterPro" id="IPR005111">
    <property type="entry name" value="MoeA_C_domain_IV"/>
</dbReference>
<dbReference type="InterPro" id="IPR005110">
    <property type="entry name" value="MoeA_linker/N"/>
</dbReference>
<comment type="caution">
    <text evidence="12">The sequence shown here is derived from an EMBL/GenBank/DDBJ whole genome shotgun (WGS) entry which is preliminary data.</text>
</comment>
<evidence type="ECO:0000256" key="5">
    <source>
        <dbReference type="ARBA" id="ARBA00022505"/>
    </source>
</evidence>
<dbReference type="SUPFAM" id="SSF53218">
    <property type="entry name" value="Molybdenum cofactor biosynthesis proteins"/>
    <property type="match status" value="1"/>
</dbReference>
<dbReference type="GO" id="GO:0046872">
    <property type="term" value="F:metal ion binding"/>
    <property type="evidence" value="ECO:0007669"/>
    <property type="project" value="UniProtKB-KW"/>
</dbReference>
<dbReference type="FunFam" id="2.170.190.11:FF:000001">
    <property type="entry name" value="Molybdopterin molybdenumtransferase"/>
    <property type="match status" value="1"/>
</dbReference>
<dbReference type="GO" id="GO:0005737">
    <property type="term" value="C:cytoplasm"/>
    <property type="evidence" value="ECO:0007669"/>
    <property type="project" value="TreeGrafter"/>
</dbReference>
<dbReference type="SUPFAM" id="SSF63882">
    <property type="entry name" value="MoeA N-terminal region -like"/>
    <property type="match status" value="1"/>
</dbReference>
<keyword evidence="8" id="KW-0460">Magnesium</keyword>